<proteinExistence type="predicted"/>
<dbReference type="PROSITE" id="PS51257">
    <property type="entry name" value="PROKAR_LIPOPROTEIN"/>
    <property type="match status" value="1"/>
</dbReference>
<comment type="caution">
    <text evidence="2">The sequence shown here is derived from an EMBL/GenBank/DDBJ whole genome shotgun (WGS) entry which is preliminary data.</text>
</comment>
<keyword evidence="1" id="KW-0732">Signal</keyword>
<feature type="signal peptide" evidence="1">
    <location>
        <begin position="1"/>
        <end position="22"/>
    </location>
</feature>
<evidence type="ECO:0000256" key="1">
    <source>
        <dbReference type="SAM" id="SignalP"/>
    </source>
</evidence>
<reference evidence="2 3" key="1">
    <citation type="journal article" date="2024" name="ISME J.">
        <title>Tailless and filamentous prophages are predominant in marine Vibrio.</title>
        <authorList>
            <person name="Steensen K."/>
            <person name="Seneca J."/>
            <person name="Bartlau N."/>
            <person name="Yu X.A."/>
            <person name="Hussain F.A."/>
            <person name="Polz M.F."/>
        </authorList>
    </citation>
    <scope>NUCLEOTIDE SEQUENCE [LARGE SCALE GENOMIC DNA]</scope>
    <source>
        <strain evidence="2 3">10N.222.51.A1</strain>
    </source>
</reference>
<accession>A0ABV4NEA7</accession>
<evidence type="ECO:0000313" key="2">
    <source>
        <dbReference type="EMBL" id="MFA0569670.1"/>
    </source>
</evidence>
<keyword evidence="3" id="KW-1185">Reference proteome</keyword>
<sequence>MTMLKRTTTALLLIVSCMHANASCNLFSDESVMLNQDEAPGCQEFTDSWDYVEQQVISLGGLLDEDTESTDDYWSDWALKSKDAPILTQNISSNYFGLGMWLPEDLEETKNDMTTQEWLLNHGLQLSVGFGDKVNGQPRLRFDYRWHDERDANMMMQVELPF</sequence>
<evidence type="ECO:0000313" key="3">
    <source>
        <dbReference type="Proteomes" id="UP001570417"/>
    </source>
</evidence>
<feature type="chain" id="PRO_5047419418" evidence="1">
    <location>
        <begin position="23"/>
        <end position="162"/>
    </location>
</feature>
<gene>
    <name evidence="2" type="ORF">AB4566_15475</name>
</gene>
<dbReference type="EMBL" id="JBFRUW010000058">
    <property type="protein sequence ID" value="MFA0569670.1"/>
    <property type="molecule type" value="Genomic_DNA"/>
</dbReference>
<dbReference type="RefSeq" id="WP_273294019.1">
    <property type="nucleotide sequence ID" value="NZ_JBFRUW010000058.1"/>
</dbReference>
<dbReference type="Proteomes" id="UP001570417">
    <property type="component" value="Unassembled WGS sequence"/>
</dbReference>
<protein>
    <submittedName>
        <fullName evidence="2">Uncharacterized protein</fullName>
    </submittedName>
</protein>
<organism evidence="2 3">
    <name type="scientific">Vibrio gallaecicus</name>
    <dbReference type="NCBI Taxonomy" id="552386"/>
    <lineage>
        <taxon>Bacteria</taxon>
        <taxon>Pseudomonadati</taxon>
        <taxon>Pseudomonadota</taxon>
        <taxon>Gammaproteobacteria</taxon>
        <taxon>Vibrionales</taxon>
        <taxon>Vibrionaceae</taxon>
        <taxon>Vibrio</taxon>
    </lineage>
</organism>
<name>A0ABV4NEA7_9VIBR</name>